<keyword evidence="2" id="KW-1185">Reference proteome</keyword>
<dbReference type="EnsemblPlants" id="AET1Gv20290600.16">
    <property type="protein sequence ID" value="AET1Gv20290600.16"/>
    <property type="gene ID" value="AET1Gv20290600"/>
</dbReference>
<sequence length="98" mass="11289">WYTSQTIMNNASSSTLCDSSWSFYPNFAQSSTPSISFTQVFFELYISHFRNVFLLLIISLLPTDMNEESTLLKILTHVVSGFYNTLYVVQRWPHACSC</sequence>
<dbReference type="Gramene" id="AET1Gv20290600.16">
    <property type="protein sequence ID" value="AET1Gv20290600.16"/>
    <property type="gene ID" value="AET1Gv20290600"/>
</dbReference>
<reference evidence="2" key="1">
    <citation type="journal article" date="2014" name="Science">
        <title>Ancient hybridizations among the ancestral genomes of bread wheat.</title>
        <authorList>
            <consortium name="International Wheat Genome Sequencing Consortium,"/>
            <person name="Marcussen T."/>
            <person name="Sandve S.R."/>
            <person name="Heier L."/>
            <person name="Spannagl M."/>
            <person name="Pfeifer M."/>
            <person name="Jakobsen K.S."/>
            <person name="Wulff B.B."/>
            <person name="Steuernagel B."/>
            <person name="Mayer K.F."/>
            <person name="Olsen O.A."/>
        </authorList>
    </citation>
    <scope>NUCLEOTIDE SEQUENCE [LARGE SCALE GENOMIC DNA]</scope>
    <source>
        <strain evidence="2">cv. AL8/78</strain>
    </source>
</reference>
<dbReference type="EnsemblPlants" id="AET1Gv20290600.11">
    <property type="protein sequence ID" value="AET1Gv20290600.11"/>
    <property type="gene ID" value="AET1Gv20290600"/>
</dbReference>
<proteinExistence type="predicted"/>
<dbReference type="Proteomes" id="UP000015105">
    <property type="component" value="Chromosome 1D"/>
</dbReference>
<protein>
    <submittedName>
        <fullName evidence="1">Uncharacterized protein</fullName>
    </submittedName>
</protein>
<evidence type="ECO:0000313" key="2">
    <source>
        <dbReference type="Proteomes" id="UP000015105"/>
    </source>
</evidence>
<dbReference type="Gramene" id="AET1Gv20290600.11">
    <property type="protein sequence ID" value="AET1Gv20290600.11"/>
    <property type="gene ID" value="AET1Gv20290600"/>
</dbReference>
<name>A0A452Y4Q4_AEGTS</name>
<reference evidence="1" key="4">
    <citation type="submission" date="2019-03" db="UniProtKB">
        <authorList>
            <consortium name="EnsemblPlants"/>
        </authorList>
    </citation>
    <scope>IDENTIFICATION</scope>
</reference>
<reference evidence="1" key="3">
    <citation type="journal article" date="2017" name="Nature">
        <title>Genome sequence of the progenitor of the wheat D genome Aegilops tauschii.</title>
        <authorList>
            <person name="Luo M.C."/>
            <person name="Gu Y.Q."/>
            <person name="Puiu D."/>
            <person name="Wang H."/>
            <person name="Twardziok S.O."/>
            <person name="Deal K.R."/>
            <person name="Huo N."/>
            <person name="Zhu T."/>
            <person name="Wang L."/>
            <person name="Wang Y."/>
            <person name="McGuire P.E."/>
            <person name="Liu S."/>
            <person name="Long H."/>
            <person name="Ramasamy R.K."/>
            <person name="Rodriguez J.C."/>
            <person name="Van S.L."/>
            <person name="Yuan L."/>
            <person name="Wang Z."/>
            <person name="Xia Z."/>
            <person name="Xiao L."/>
            <person name="Anderson O.D."/>
            <person name="Ouyang S."/>
            <person name="Liang Y."/>
            <person name="Zimin A.V."/>
            <person name="Pertea G."/>
            <person name="Qi P."/>
            <person name="Bennetzen J.L."/>
            <person name="Dai X."/>
            <person name="Dawson M.W."/>
            <person name="Muller H.G."/>
            <person name="Kugler K."/>
            <person name="Rivarola-Duarte L."/>
            <person name="Spannagl M."/>
            <person name="Mayer K.F.X."/>
            <person name="Lu F.H."/>
            <person name="Bevan M.W."/>
            <person name="Leroy P."/>
            <person name="Li P."/>
            <person name="You F.M."/>
            <person name="Sun Q."/>
            <person name="Liu Z."/>
            <person name="Lyons E."/>
            <person name="Wicker T."/>
            <person name="Salzberg S.L."/>
            <person name="Devos K.M."/>
            <person name="Dvorak J."/>
        </authorList>
    </citation>
    <scope>NUCLEOTIDE SEQUENCE [LARGE SCALE GENOMIC DNA]</scope>
    <source>
        <strain evidence="1">cv. AL8/78</strain>
    </source>
</reference>
<accession>A0A452Y4Q4</accession>
<reference evidence="1" key="5">
    <citation type="journal article" date="2021" name="G3 (Bethesda)">
        <title>Aegilops tauschii genome assembly Aet v5.0 features greater sequence contiguity and improved annotation.</title>
        <authorList>
            <person name="Wang L."/>
            <person name="Zhu T."/>
            <person name="Rodriguez J.C."/>
            <person name="Deal K.R."/>
            <person name="Dubcovsky J."/>
            <person name="McGuire P.E."/>
            <person name="Lux T."/>
            <person name="Spannagl M."/>
            <person name="Mayer K.F.X."/>
            <person name="Baldrich P."/>
            <person name="Meyers B.C."/>
            <person name="Huo N."/>
            <person name="Gu Y.Q."/>
            <person name="Zhou H."/>
            <person name="Devos K.M."/>
            <person name="Bennetzen J.L."/>
            <person name="Unver T."/>
            <person name="Budak H."/>
            <person name="Gulick P.J."/>
            <person name="Galiba G."/>
            <person name="Kalapos B."/>
            <person name="Nelson D.R."/>
            <person name="Li P."/>
            <person name="You F.M."/>
            <person name="Luo M.C."/>
            <person name="Dvorak J."/>
        </authorList>
    </citation>
    <scope>NUCLEOTIDE SEQUENCE [LARGE SCALE GENOMIC DNA]</scope>
    <source>
        <strain evidence="1">cv. AL8/78</strain>
    </source>
</reference>
<reference evidence="2" key="2">
    <citation type="journal article" date="2017" name="Nat. Plants">
        <title>The Aegilops tauschii genome reveals multiple impacts of transposons.</title>
        <authorList>
            <person name="Zhao G."/>
            <person name="Zou C."/>
            <person name="Li K."/>
            <person name="Wang K."/>
            <person name="Li T."/>
            <person name="Gao L."/>
            <person name="Zhang X."/>
            <person name="Wang H."/>
            <person name="Yang Z."/>
            <person name="Liu X."/>
            <person name="Jiang W."/>
            <person name="Mao L."/>
            <person name="Kong X."/>
            <person name="Jiao Y."/>
            <person name="Jia J."/>
        </authorList>
    </citation>
    <scope>NUCLEOTIDE SEQUENCE [LARGE SCALE GENOMIC DNA]</scope>
    <source>
        <strain evidence="2">cv. AL8/78</strain>
    </source>
</reference>
<organism evidence="1 2">
    <name type="scientific">Aegilops tauschii subsp. strangulata</name>
    <name type="common">Goatgrass</name>
    <dbReference type="NCBI Taxonomy" id="200361"/>
    <lineage>
        <taxon>Eukaryota</taxon>
        <taxon>Viridiplantae</taxon>
        <taxon>Streptophyta</taxon>
        <taxon>Embryophyta</taxon>
        <taxon>Tracheophyta</taxon>
        <taxon>Spermatophyta</taxon>
        <taxon>Magnoliopsida</taxon>
        <taxon>Liliopsida</taxon>
        <taxon>Poales</taxon>
        <taxon>Poaceae</taxon>
        <taxon>BOP clade</taxon>
        <taxon>Pooideae</taxon>
        <taxon>Triticodae</taxon>
        <taxon>Triticeae</taxon>
        <taxon>Triticinae</taxon>
        <taxon>Aegilops</taxon>
    </lineage>
</organism>
<evidence type="ECO:0000313" key="1">
    <source>
        <dbReference type="EnsemblPlants" id="AET1Gv20290600.11"/>
    </source>
</evidence>
<dbReference type="AlphaFoldDB" id="A0A452Y4Q4"/>